<evidence type="ECO:0000256" key="5">
    <source>
        <dbReference type="SAM" id="SignalP"/>
    </source>
</evidence>
<keyword evidence="8" id="KW-1185">Reference proteome</keyword>
<feature type="signal peptide" evidence="5">
    <location>
        <begin position="1"/>
        <end position="25"/>
    </location>
</feature>
<keyword evidence="2" id="KW-0479">Metal-binding</keyword>
<proteinExistence type="inferred from homology"/>
<dbReference type="InterPro" id="IPR017850">
    <property type="entry name" value="Alkaline_phosphatase_core_sf"/>
</dbReference>
<gene>
    <name evidence="7" type="primary">atsA_27</name>
    <name evidence="7" type="ORF">Fuma_04035</name>
</gene>
<dbReference type="InterPro" id="IPR000917">
    <property type="entry name" value="Sulfatase_N"/>
</dbReference>
<dbReference type="Gene3D" id="3.30.1120.10">
    <property type="match status" value="1"/>
</dbReference>
<dbReference type="Pfam" id="PF00884">
    <property type="entry name" value="Sulfatase"/>
    <property type="match status" value="1"/>
</dbReference>
<dbReference type="SUPFAM" id="SSF53649">
    <property type="entry name" value="Alkaline phosphatase-like"/>
    <property type="match status" value="1"/>
</dbReference>
<dbReference type="EMBL" id="CP017641">
    <property type="protein sequence ID" value="APZ94403.1"/>
    <property type="molecule type" value="Genomic_DNA"/>
</dbReference>
<feature type="chain" id="PRO_5012953050" evidence="5">
    <location>
        <begin position="26"/>
        <end position="453"/>
    </location>
</feature>
<dbReference type="GO" id="GO:0004065">
    <property type="term" value="F:arylsulfatase activity"/>
    <property type="evidence" value="ECO:0007669"/>
    <property type="project" value="UniProtKB-EC"/>
</dbReference>
<dbReference type="Proteomes" id="UP000187735">
    <property type="component" value="Chromosome"/>
</dbReference>
<evidence type="ECO:0000256" key="1">
    <source>
        <dbReference type="ARBA" id="ARBA00008779"/>
    </source>
</evidence>
<evidence type="ECO:0000259" key="6">
    <source>
        <dbReference type="Pfam" id="PF00884"/>
    </source>
</evidence>
<feature type="domain" description="Sulfatase N-terminal" evidence="6">
    <location>
        <begin position="30"/>
        <end position="343"/>
    </location>
</feature>
<dbReference type="KEGG" id="fmr:Fuma_04035"/>
<dbReference type="PANTHER" id="PTHR42693:SF53">
    <property type="entry name" value="ENDO-4-O-SULFATASE"/>
    <property type="match status" value="1"/>
</dbReference>
<dbReference type="Gene3D" id="3.40.720.10">
    <property type="entry name" value="Alkaline Phosphatase, subunit A"/>
    <property type="match status" value="1"/>
</dbReference>
<reference evidence="7 8" key="1">
    <citation type="journal article" date="2016" name="Front. Microbiol.">
        <title>Fuerstia marisgermanicae gen. nov., sp. nov., an Unusual Member of the Phylum Planctomycetes from the German Wadden Sea.</title>
        <authorList>
            <person name="Kohn T."/>
            <person name="Heuer A."/>
            <person name="Jogler M."/>
            <person name="Vollmers J."/>
            <person name="Boedeker C."/>
            <person name="Bunk B."/>
            <person name="Rast P."/>
            <person name="Borchert D."/>
            <person name="Glockner I."/>
            <person name="Freese H.M."/>
            <person name="Klenk H.P."/>
            <person name="Overmann J."/>
            <person name="Kaster A.K."/>
            <person name="Rohde M."/>
            <person name="Wiegand S."/>
            <person name="Jogler C."/>
        </authorList>
    </citation>
    <scope>NUCLEOTIDE SEQUENCE [LARGE SCALE GENOMIC DNA]</scope>
    <source>
        <strain evidence="7 8">NH11</strain>
    </source>
</reference>
<name>A0A1P8WK18_9PLAN</name>
<keyword evidence="5" id="KW-0732">Signal</keyword>
<dbReference type="STRING" id="1891926.Fuma_04035"/>
<dbReference type="AlphaFoldDB" id="A0A1P8WK18"/>
<accession>A0A1P8WK18</accession>
<keyword evidence="4" id="KW-0106">Calcium</keyword>
<evidence type="ECO:0000313" key="8">
    <source>
        <dbReference type="Proteomes" id="UP000187735"/>
    </source>
</evidence>
<dbReference type="InterPro" id="IPR050738">
    <property type="entry name" value="Sulfatase"/>
</dbReference>
<organism evidence="7 8">
    <name type="scientific">Fuerstiella marisgermanici</name>
    <dbReference type="NCBI Taxonomy" id="1891926"/>
    <lineage>
        <taxon>Bacteria</taxon>
        <taxon>Pseudomonadati</taxon>
        <taxon>Planctomycetota</taxon>
        <taxon>Planctomycetia</taxon>
        <taxon>Planctomycetales</taxon>
        <taxon>Planctomycetaceae</taxon>
        <taxon>Fuerstiella</taxon>
    </lineage>
</organism>
<evidence type="ECO:0000256" key="2">
    <source>
        <dbReference type="ARBA" id="ARBA00022723"/>
    </source>
</evidence>
<evidence type="ECO:0000313" key="7">
    <source>
        <dbReference type="EMBL" id="APZ94403.1"/>
    </source>
</evidence>
<evidence type="ECO:0000256" key="3">
    <source>
        <dbReference type="ARBA" id="ARBA00022801"/>
    </source>
</evidence>
<dbReference type="PANTHER" id="PTHR42693">
    <property type="entry name" value="ARYLSULFATASE FAMILY MEMBER"/>
    <property type="match status" value="1"/>
</dbReference>
<comment type="similarity">
    <text evidence="1">Belongs to the sulfatase family.</text>
</comment>
<protein>
    <submittedName>
        <fullName evidence="7">Arylsulfatase</fullName>
        <ecNumber evidence="7">3.1.6.1</ecNumber>
    </submittedName>
</protein>
<sequence length="453" mass="50272" precursor="true">MQRRNRTTSRILSCLLCLITASVAAADRKPNVILILADDLGSVDLNCYGANDLATPNLDALADRGIRFTQFYAAAPVCSPSRAAFITGQYPQRAGVPGNVSSKAGNTGMPVATQTVAELFGANGYVAGHVGKWHLGYTPATMPSGQGFVETFGHMGGCIDNYSHFFYWNGPNRHDLWRNGKEVFHDGEYFPDLMANDAIRFIEQHREQPFMLYWALNTPHYPLQGTDKWRKHYADLDAPRKMYAAFVSTTDEIIGRLLAKLDELKMRENTIVVFQSDHGHSTEERTFGGGGSAGPYRGAKFSLFEGGIRVPAMVSWPGHIPQKSVRHQMATGCDWLPTLVSLCDLDAGQRKFDGKDISSVLKSADAPSPHKVFHWESGGGKNNRQWAVRKGDWKLIGNPNDTSNKAALTQNDRRFLVNLSDSVHELENTAAQHPEIVKELEQLHDDWIKNVTQ</sequence>
<evidence type="ECO:0000256" key="4">
    <source>
        <dbReference type="ARBA" id="ARBA00022837"/>
    </source>
</evidence>
<dbReference type="RefSeq" id="WP_077025712.1">
    <property type="nucleotide sequence ID" value="NZ_CP017641.1"/>
</dbReference>
<keyword evidence="3 7" id="KW-0378">Hydrolase</keyword>
<dbReference type="EC" id="3.1.6.1" evidence="7"/>
<dbReference type="InterPro" id="IPR024607">
    <property type="entry name" value="Sulfatase_CS"/>
</dbReference>
<dbReference type="OrthoDB" id="9762324at2"/>
<dbReference type="GO" id="GO:0046872">
    <property type="term" value="F:metal ion binding"/>
    <property type="evidence" value="ECO:0007669"/>
    <property type="project" value="UniProtKB-KW"/>
</dbReference>
<dbReference type="PROSITE" id="PS00523">
    <property type="entry name" value="SULFATASE_1"/>
    <property type="match status" value="1"/>
</dbReference>